<name>A0A8J6C8D2_DIALT</name>
<dbReference type="OrthoDB" id="5836119at2759"/>
<evidence type="ECO:0000313" key="7">
    <source>
        <dbReference type="Proteomes" id="UP000751190"/>
    </source>
</evidence>
<comment type="subcellular location">
    <subcellularLocation>
        <location evidence="1">Nucleus</location>
    </subcellularLocation>
</comment>
<dbReference type="PANTHER" id="PTHR13408">
    <property type="entry name" value="DNA-DIRECTED RNA POLYMERASE III"/>
    <property type="match status" value="1"/>
</dbReference>
<keyword evidence="4" id="KW-0539">Nucleus</keyword>
<feature type="region of interest" description="Disordered" evidence="5">
    <location>
        <begin position="1"/>
        <end position="78"/>
    </location>
</feature>
<sequence length="323" mass="33632">MEGSTGRFMPKMPPRRKRVVKEEDSDLLQMLHDADTQPQVPVPTAQAGALGAPRAQPGTSVAHSGLQPPANGQGLSRGAAARVAAQQAASRQLGHGATVTFRASGAREHGQQTFRQIAEEPMLAQVADVDDWLRDPQAPTVLPFQRIETPRSAAPGAPVFPPGSAADVLLHGSRELSGSIFFLQLPPDLPISAALGLAPAAGKEDAATPREFGNRCKELGAGSLGKMRLHKSGRISFRLGEVNFEVRAGTDCACAQELMALSADKCCSLGDVRARMLCVPSIASLVAGVRAGGAQGDVKPMPHGGNTGAPHIRDSGQAGPSYV</sequence>
<evidence type="ECO:0000313" key="6">
    <source>
        <dbReference type="EMBL" id="KAG8463539.1"/>
    </source>
</evidence>
<accession>A0A8J6C8D2</accession>
<dbReference type="GO" id="GO:0042797">
    <property type="term" value="P:tRNA transcription by RNA polymerase III"/>
    <property type="evidence" value="ECO:0007669"/>
    <property type="project" value="TreeGrafter"/>
</dbReference>
<dbReference type="Proteomes" id="UP000751190">
    <property type="component" value="Unassembled WGS sequence"/>
</dbReference>
<organism evidence="6 7">
    <name type="scientific">Diacronema lutheri</name>
    <name type="common">Unicellular marine alga</name>
    <name type="synonym">Monochrysis lutheri</name>
    <dbReference type="NCBI Taxonomy" id="2081491"/>
    <lineage>
        <taxon>Eukaryota</taxon>
        <taxon>Haptista</taxon>
        <taxon>Haptophyta</taxon>
        <taxon>Pavlovophyceae</taxon>
        <taxon>Pavlovales</taxon>
        <taxon>Pavlovaceae</taxon>
        <taxon>Diacronema</taxon>
    </lineage>
</organism>
<evidence type="ECO:0000256" key="3">
    <source>
        <dbReference type="ARBA" id="ARBA00023163"/>
    </source>
</evidence>
<dbReference type="GO" id="GO:0003677">
    <property type="term" value="F:DNA binding"/>
    <property type="evidence" value="ECO:0007669"/>
    <property type="project" value="InterPro"/>
</dbReference>
<dbReference type="EMBL" id="JAGTXO010000015">
    <property type="protein sequence ID" value="KAG8463539.1"/>
    <property type="molecule type" value="Genomic_DNA"/>
</dbReference>
<evidence type="ECO:0000256" key="4">
    <source>
        <dbReference type="ARBA" id="ARBA00023242"/>
    </source>
</evidence>
<gene>
    <name evidence="6" type="ORF">KFE25_003812</name>
</gene>
<dbReference type="InterPro" id="IPR007811">
    <property type="entry name" value="RPC4"/>
</dbReference>
<keyword evidence="7" id="KW-1185">Reference proteome</keyword>
<feature type="region of interest" description="Disordered" evidence="5">
    <location>
        <begin position="296"/>
        <end position="323"/>
    </location>
</feature>
<dbReference type="AlphaFoldDB" id="A0A8J6C8D2"/>
<keyword evidence="3" id="KW-0804">Transcription</keyword>
<evidence type="ECO:0000256" key="5">
    <source>
        <dbReference type="SAM" id="MobiDB-lite"/>
    </source>
</evidence>
<reference evidence="6" key="1">
    <citation type="submission" date="2021-05" db="EMBL/GenBank/DDBJ databases">
        <title>The genome of the haptophyte Pavlova lutheri (Diacronema luteri, Pavlovales) - a model for lipid biosynthesis in eukaryotic algae.</title>
        <authorList>
            <person name="Hulatt C.J."/>
            <person name="Posewitz M.C."/>
        </authorList>
    </citation>
    <scope>NUCLEOTIDE SEQUENCE</scope>
    <source>
        <strain evidence="6">NIVA-4/92</strain>
    </source>
</reference>
<dbReference type="PANTHER" id="PTHR13408:SF0">
    <property type="entry name" value="DNA-DIRECTED RNA POLYMERASE III SUBUNIT RPC4"/>
    <property type="match status" value="1"/>
</dbReference>
<evidence type="ECO:0000256" key="1">
    <source>
        <dbReference type="ARBA" id="ARBA00004123"/>
    </source>
</evidence>
<protein>
    <submittedName>
        <fullName evidence="6">Uncharacterized protein</fullName>
    </submittedName>
</protein>
<dbReference type="GO" id="GO:0005666">
    <property type="term" value="C:RNA polymerase III complex"/>
    <property type="evidence" value="ECO:0007669"/>
    <property type="project" value="InterPro"/>
</dbReference>
<keyword evidence="2" id="KW-0240">DNA-directed RNA polymerase</keyword>
<proteinExistence type="predicted"/>
<comment type="caution">
    <text evidence="6">The sequence shown here is derived from an EMBL/GenBank/DDBJ whole genome shotgun (WGS) entry which is preliminary data.</text>
</comment>
<dbReference type="Pfam" id="PF05132">
    <property type="entry name" value="RNA_pol_Rpc4"/>
    <property type="match status" value="1"/>
</dbReference>
<evidence type="ECO:0000256" key="2">
    <source>
        <dbReference type="ARBA" id="ARBA00022478"/>
    </source>
</evidence>